<name>A0A7D9H6P7_9GAMM</name>
<dbReference type="EMBL" id="LR633967">
    <property type="protein sequence ID" value="VUX56209.1"/>
    <property type="molecule type" value="Genomic_DNA"/>
</dbReference>
<evidence type="ECO:0000256" key="1">
    <source>
        <dbReference type="SAM" id="Phobius"/>
    </source>
</evidence>
<gene>
    <name evidence="2" type="ORF">JTBM06_V1_400002</name>
</gene>
<proteinExistence type="predicted"/>
<accession>A0A7D9H6P7</accession>
<feature type="transmembrane region" description="Helical" evidence="1">
    <location>
        <begin position="15"/>
        <end position="37"/>
    </location>
</feature>
<protein>
    <submittedName>
        <fullName evidence="2">Uncharacterized protein</fullName>
    </submittedName>
</protein>
<organism evidence="2">
    <name type="scientific">uncultured Woeseiaceae bacterium</name>
    <dbReference type="NCBI Taxonomy" id="1983305"/>
    <lineage>
        <taxon>Bacteria</taxon>
        <taxon>Pseudomonadati</taxon>
        <taxon>Pseudomonadota</taxon>
        <taxon>Gammaproteobacteria</taxon>
        <taxon>Woeseiales</taxon>
        <taxon>Woeseiaceae</taxon>
        <taxon>environmental samples</taxon>
    </lineage>
</organism>
<evidence type="ECO:0000313" key="2">
    <source>
        <dbReference type="EMBL" id="VUX56209.1"/>
    </source>
</evidence>
<dbReference type="AlphaFoldDB" id="A0A7D9H6P7"/>
<sequence>MDYYEISLQLDICKFLLLSGDVALISGVILAPMSAFLQSGRSDALKSTKSKVRFRPRLCKNSRSTV</sequence>
<reference evidence="2" key="1">
    <citation type="submission" date="2019-07" db="EMBL/GenBank/DDBJ databases">
        <authorList>
            <person name="Weber M."/>
            <person name="Kostadinov I."/>
            <person name="Kostadinov D I."/>
        </authorList>
    </citation>
    <scope>NUCLEOTIDE SEQUENCE</scope>
    <source>
        <strain evidence="2">Gfbio:sag-sample-m06:053724c1-46a9-4a36-b237-ea2bf867836b</strain>
    </source>
</reference>
<keyword evidence="1" id="KW-1133">Transmembrane helix</keyword>
<keyword evidence="1" id="KW-0812">Transmembrane</keyword>
<keyword evidence="1" id="KW-0472">Membrane</keyword>